<proteinExistence type="predicted"/>
<accession>C7NFA9</accession>
<gene>
    <name evidence="2" type="ordered locus">Ksed_23940</name>
</gene>
<dbReference type="KEGG" id="kse:Ksed_23940"/>
<sequence>MRPNGAGRGGTVYDRRANYPAGVSTVPQPHTPIGRTTASAWSAALADAGGRNSLIWGTRPGLALDLVAAHPGGVAKLLSGQPVLLSDLVRAPGPRERALGVVTAIADRAQEMEEDWGLTTCFVTSGLATWDVPGTQAPSAPVVLRPARVSFTDSSRTEAEIALTGVPEVNPALLRFLRVSHGVDLDSVVLAEMVDRLHARTDEPLLRHLEMLCRAVPGFAVRSGQHLASTTYSKDAGIADLAEVAADPSRALGLLASAAAGRSSGAVAPHLPQVAGVTRNVVCPLDSMGLRVVDLVAAGQDVLVEARPGTGRTSLRSALVADAVAREQAVLLAAPDESIRRQVGAVIDNWVGPEVPAAWDVARTRQEQGEQHAALMAALDRVIAGLTLPRRTADPSREALDAALTAHRDHSAMLHDKRHPWGVSVHDLHQRLAALAGLPHPPSIVVPLEDEVVQRVSVADLPAVQQDIVDLAARGAWEVRSQEDPWFGVHAEDEEDAGRLLAVAERLGGGVLQRTREELAPIARALDVPEVTSLTEGQRLLRLARAVRLAMRRFGADVFDQDLDVWAAAHGRHSPVSVGSLQAGRIRTRVRKHLQARGTEPEEGVAEAVAQAAATWHRLAGWPGRDAAATVEPVGTELTEVAERFETVSTDVVWFQQHLSGGPGDDLLAADLASLQTRMERLAARPDRAALLPEVSPRWRELTGRGFGAVLRELARRSVPVERVGAEVEHVWVRAVLELIGRSEPALAQFDREAALASVAELDRAVTASHTAAREAVAETVHRARATIGRTRRAAALLEAARRDGPWSMAEWWRRAPDVMRALTPVVLASPWTVADALPPTARLDLGLVDDLTSLAPARVAGVLGRVQAFVGFGDPETPEVTEPEPSTPGRPVGTVPGESAWTVLSRRVPQLGLTTSWRHLSADLEPPVPGRTPLAAVPGLAPSARHRQVVEQEAVPQVVWDLVRSALARPSGTQSVLVTPPTEAEAVWWRHRLAQHLTGDHYSPGVRGNVVVRSWRRARRTTADVVIVLADGHGDLLGDAVAQPGSLPAVLPVLRRARRSMKLVVTRASDQELRAARSVPDSAGGLLTRWFDAPPVADKAVGEDALPPLHARFARRLRAEGLVVRPVHHPLLGWMLHLAPGPRRPEITTVVFDEPISAEGLEVDAHVRVWPEQLRRAGWLVEPVSSLDLHRDLGREAMRVRNSVLRAAAQQAGRRT</sequence>
<protein>
    <submittedName>
        <fullName evidence="2">Uncharacterized protein</fullName>
    </submittedName>
</protein>
<dbReference type="STRING" id="478801.Ksed_23940"/>
<evidence type="ECO:0000256" key="1">
    <source>
        <dbReference type="SAM" id="MobiDB-lite"/>
    </source>
</evidence>
<dbReference type="EMBL" id="CP001686">
    <property type="protein sequence ID" value="ACV07362.1"/>
    <property type="molecule type" value="Genomic_DNA"/>
</dbReference>
<feature type="region of interest" description="Disordered" evidence="1">
    <location>
        <begin position="876"/>
        <end position="896"/>
    </location>
</feature>
<name>C7NFA9_KYTSD</name>
<dbReference type="HOGENOM" id="CLU_000788_1_0_11"/>
<evidence type="ECO:0000313" key="3">
    <source>
        <dbReference type="Proteomes" id="UP000006666"/>
    </source>
</evidence>
<reference evidence="2 3" key="1">
    <citation type="journal article" date="2009" name="Stand. Genomic Sci.">
        <title>Complete genome sequence of Kytococcus sedentarius type strain (541).</title>
        <authorList>
            <person name="Sims D."/>
            <person name="Brettin T."/>
            <person name="Detter J.C."/>
            <person name="Han C."/>
            <person name="Lapidus A."/>
            <person name="Copeland A."/>
            <person name="Glavina Del Rio T."/>
            <person name="Nolan M."/>
            <person name="Chen F."/>
            <person name="Lucas S."/>
            <person name="Tice H."/>
            <person name="Cheng J.F."/>
            <person name="Bruce D."/>
            <person name="Goodwin L."/>
            <person name="Pitluck S."/>
            <person name="Ovchinnikova G."/>
            <person name="Pati A."/>
            <person name="Ivanova N."/>
            <person name="Mavrommatis K."/>
            <person name="Chen A."/>
            <person name="Palaniappan K."/>
            <person name="D'haeseleer P."/>
            <person name="Chain P."/>
            <person name="Bristow J."/>
            <person name="Eisen J.A."/>
            <person name="Markowitz V."/>
            <person name="Hugenholtz P."/>
            <person name="Schneider S."/>
            <person name="Goker M."/>
            <person name="Pukall R."/>
            <person name="Kyrpides N.C."/>
            <person name="Klenk H.P."/>
        </authorList>
    </citation>
    <scope>NUCLEOTIDE SEQUENCE [LARGE SCALE GENOMIC DNA]</scope>
    <source>
        <strain evidence="3">ATCC 14392 / DSM 20547 / JCM 11482 / CCUG 33030 / NBRC 15357 / NCTC 11040 / CCM 314 / 541</strain>
    </source>
</reference>
<evidence type="ECO:0000313" key="2">
    <source>
        <dbReference type="EMBL" id="ACV07362.1"/>
    </source>
</evidence>
<dbReference type="eggNOG" id="COG1112">
    <property type="taxonomic scope" value="Bacteria"/>
</dbReference>
<keyword evidence="3" id="KW-1185">Reference proteome</keyword>
<organism evidence="2 3">
    <name type="scientific">Kytococcus sedentarius (strain ATCC 14392 / DSM 20547 / JCM 11482 / CCUG 33030 / NBRC 15357 / NCTC 11040 / CCM 314 / 541)</name>
    <name type="common">Micrococcus sedentarius</name>
    <dbReference type="NCBI Taxonomy" id="478801"/>
    <lineage>
        <taxon>Bacteria</taxon>
        <taxon>Bacillati</taxon>
        <taxon>Actinomycetota</taxon>
        <taxon>Actinomycetes</taxon>
        <taxon>Micrococcales</taxon>
        <taxon>Kytococcaceae</taxon>
        <taxon>Kytococcus</taxon>
    </lineage>
</organism>
<dbReference type="Proteomes" id="UP000006666">
    <property type="component" value="Chromosome"/>
</dbReference>
<dbReference type="AlphaFoldDB" id="C7NFA9"/>